<sequence>MNSAEQAPALEDCLKLLKGERDEQRLAGLFLATKFCSGDDHGSIRRIYDAVGDRFLDRLLMSGIGKATAGAKEVDNQDAYLQLSVTVLAAVCRVPEIASSKYMISKVPVILEILSKGVVSTIYEECYEFLFLVSTASEEGLTKFYDSGCINALASSMDSLPDGSHSFEISVKLLQLVLAKLPPETIYTKYPSELTCMVAVIAKQFALLHNALKFELLHLLTAILSSNYAAPVHNSFRLMLNESWTTYMRVGIVAVLQNRVVSAEKLQALILADSVISIAGVNWLIDQNKLLDDSGILPLPADRCLLLVLESSRVEIAVLLNEISCMKYEENQSVRGEIIRLKLRNLAVAFSLIEKVIKLISNVCGDEEADAGSPITESTLGKVFAGLTETIGVVLEFLQDAKDHGQRKGDDLIASVRVIGSYLAETPFACKEKIHNLLEYMLSVEGEDEPSPFFSICFLLPMLCQITMDIEGCKMLASFGGHNSVMECLVQMIGFTSTGVDSSTIFMACDTIMNLLLKREDTEIQFDGSIQVLLLSALASWTENTNDQSIIMMASTICSLIFDSTSEEALMNHPNVGRTILNKLSQLIVRSMATYGQDMSDDGKADADLHQIISERYNGWAERFPKIKKTLQLMKQ</sequence>
<gene>
    <name evidence="1" type="ORF">MKW94_030946</name>
</gene>
<dbReference type="PANTHER" id="PTHR13109">
    <property type="entry name" value="NEUROCHONDRIN"/>
    <property type="match status" value="1"/>
</dbReference>
<dbReference type="Pfam" id="PF05536">
    <property type="entry name" value="Neurochondrin"/>
    <property type="match status" value="1"/>
</dbReference>
<dbReference type="InterPro" id="IPR016024">
    <property type="entry name" value="ARM-type_fold"/>
</dbReference>
<dbReference type="AlphaFoldDB" id="A0AA41W0J4"/>
<name>A0AA41W0J4_PAPNU</name>
<accession>A0AA41W0J4</accession>
<dbReference type="EMBL" id="JAJJMA010330140">
    <property type="protein sequence ID" value="MCL7050644.1"/>
    <property type="molecule type" value="Genomic_DNA"/>
</dbReference>
<organism evidence="1 2">
    <name type="scientific">Papaver nudicaule</name>
    <name type="common">Iceland poppy</name>
    <dbReference type="NCBI Taxonomy" id="74823"/>
    <lineage>
        <taxon>Eukaryota</taxon>
        <taxon>Viridiplantae</taxon>
        <taxon>Streptophyta</taxon>
        <taxon>Embryophyta</taxon>
        <taxon>Tracheophyta</taxon>
        <taxon>Spermatophyta</taxon>
        <taxon>Magnoliopsida</taxon>
        <taxon>Ranunculales</taxon>
        <taxon>Papaveraceae</taxon>
        <taxon>Papaveroideae</taxon>
        <taxon>Papaver</taxon>
    </lineage>
</organism>
<dbReference type="InterPro" id="IPR008709">
    <property type="entry name" value="Neurochondrin"/>
</dbReference>
<comment type="caution">
    <text evidence="1">The sequence shown here is derived from an EMBL/GenBank/DDBJ whole genome shotgun (WGS) entry which is preliminary data.</text>
</comment>
<evidence type="ECO:0008006" key="3">
    <source>
        <dbReference type="Google" id="ProtNLM"/>
    </source>
</evidence>
<dbReference type="SUPFAM" id="SSF48371">
    <property type="entry name" value="ARM repeat"/>
    <property type="match status" value="1"/>
</dbReference>
<keyword evidence="2" id="KW-1185">Reference proteome</keyword>
<protein>
    <recommendedName>
        <fullName evidence="3">Neurochondrin</fullName>
    </recommendedName>
</protein>
<reference evidence="1" key="1">
    <citation type="submission" date="2022-03" db="EMBL/GenBank/DDBJ databases">
        <title>A functionally conserved STORR gene fusion in Papaver species that diverged 16.8 million years ago.</title>
        <authorList>
            <person name="Catania T."/>
        </authorList>
    </citation>
    <scope>NUCLEOTIDE SEQUENCE</scope>
    <source>
        <strain evidence="1">S-191538</strain>
    </source>
</reference>
<dbReference type="Proteomes" id="UP001177140">
    <property type="component" value="Unassembled WGS sequence"/>
</dbReference>
<proteinExistence type="predicted"/>
<evidence type="ECO:0000313" key="2">
    <source>
        <dbReference type="Proteomes" id="UP001177140"/>
    </source>
</evidence>
<evidence type="ECO:0000313" key="1">
    <source>
        <dbReference type="EMBL" id="MCL7050644.1"/>
    </source>
</evidence>
<dbReference type="PANTHER" id="PTHR13109:SF7">
    <property type="entry name" value="NEUROCHONDRIN"/>
    <property type="match status" value="1"/>
</dbReference>